<evidence type="ECO:0000313" key="2">
    <source>
        <dbReference type="Proteomes" id="UP000324800"/>
    </source>
</evidence>
<reference evidence="1 2" key="1">
    <citation type="submission" date="2019-03" db="EMBL/GenBank/DDBJ databases">
        <title>Single cell metagenomics reveals metabolic interactions within the superorganism composed of flagellate Streblomastix strix and complex community of Bacteroidetes bacteria on its surface.</title>
        <authorList>
            <person name="Treitli S.C."/>
            <person name="Kolisko M."/>
            <person name="Husnik F."/>
            <person name="Keeling P."/>
            <person name="Hampl V."/>
        </authorList>
    </citation>
    <scope>NUCLEOTIDE SEQUENCE [LARGE SCALE GENOMIC DNA]</scope>
    <source>
        <strain evidence="1">ST1C</strain>
    </source>
</reference>
<gene>
    <name evidence="1" type="ORF">EZS28_053655</name>
</gene>
<evidence type="ECO:0000313" key="1">
    <source>
        <dbReference type="EMBL" id="KAA6328978.1"/>
    </source>
</evidence>
<protein>
    <submittedName>
        <fullName evidence="1">Uncharacterized protein</fullName>
    </submittedName>
</protein>
<sequence length="138" mass="14910">MVLPPLQQFNEKCFTPTHRFRLFTIFQSIAAANPTSQMLLGALLADSNIGDAALREAAGCTLGAELLAIQLATADTMAMLLKGSAFHPAVFYTSINPPIASDIQTEELDDNFNKDKDRFQPCFSQQNGSVVVDGQSAD</sequence>
<dbReference type="Proteomes" id="UP000324800">
    <property type="component" value="Unassembled WGS sequence"/>
</dbReference>
<name>A0A5J4R5J0_9EUKA</name>
<accession>A0A5J4R5J0</accession>
<organism evidence="1 2">
    <name type="scientific">Streblomastix strix</name>
    <dbReference type="NCBI Taxonomy" id="222440"/>
    <lineage>
        <taxon>Eukaryota</taxon>
        <taxon>Metamonada</taxon>
        <taxon>Preaxostyla</taxon>
        <taxon>Oxymonadida</taxon>
        <taxon>Streblomastigidae</taxon>
        <taxon>Streblomastix</taxon>
    </lineage>
</organism>
<comment type="caution">
    <text evidence="1">The sequence shown here is derived from an EMBL/GenBank/DDBJ whole genome shotgun (WGS) entry which is preliminary data.</text>
</comment>
<dbReference type="EMBL" id="SNRW01043185">
    <property type="protein sequence ID" value="KAA6328978.1"/>
    <property type="molecule type" value="Genomic_DNA"/>
</dbReference>
<dbReference type="AlphaFoldDB" id="A0A5J4R5J0"/>
<feature type="non-terminal residue" evidence="1">
    <location>
        <position position="138"/>
    </location>
</feature>
<proteinExistence type="predicted"/>